<evidence type="ECO:0000256" key="1">
    <source>
        <dbReference type="SAM" id="SignalP"/>
    </source>
</evidence>
<proteinExistence type="predicted"/>
<dbReference type="AlphaFoldDB" id="A0A8S3IK94"/>
<dbReference type="EMBL" id="CAJOBI010333459">
    <property type="protein sequence ID" value="CAF5202191.1"/>
    <property type="molecule type" value="Genomic_DNA"/>
</dbReference>
<sequence>MLKLFAFIVYVVLTSTKAEDGHCIWYGPCGENSLGKITNCYYNGTAQLLTDESALKTLETSCGMIYN</sequence>
<feature type="signal peptide" evidence="1">
    <location>
        <begin position="1"/>
        <end position="18"/>
    </location>
</feature>
<feature type="domain" description="Niemann-Pick C1 N-terminal" evidence="2">
    <location>
        <begin position="21"/>
        <end position="66"/>
    </location>
</feature>
<reference evidence="3" key="1">
    <citation type="submission" date="2021-02" db="EMBL/GenBank/DDBJ databases">
        <authorList>
            <person name="Nowell W R."/>
        </authorList>
    </citation>
    <scope>NUCLEOTIDE SEQUENCE</scope>
</reference>
<name>A0A8S3IK94_9BILA</name>
<feature type="chain" id="PRO_5035857295" description="Niemann-Pick C1 N-terminal domain-containing protein" evidence="1">
    <location>
        <begin position="19"/>
        <end position="67"/>
    </location>
</feature>
<comment type="caution">
    <text evidence="3">The sequence shown here is derived from an EMBL/GenBank/DDBJ whole genome shotgun (WGS) entry which is preliminary data.</text>
</comment>
<protein>
    <recommendedName>
        <fullName evidence="2">Niemann-Pick C1 N-terminal domain-containing protein</fullName>
    </recommendedName>
</protein>
<evidence type="ECO:0000259" key="2">
    <source>
        <dbReference type="Pfam" id="PF16414"/>
    </source>
</evidence>
<evidence type="ECO:0000313" key="4">
    <source>
        <dbReference type="Proteomes" id="UP000676336"/>
    </source>
</evidence>
<feature type="non-terminal residue" evidence="3">
    <location>
        <position position="1"/>
    </location>
</feature>
<accession>A0A8S3IK94</accession>
<dbReference type="InterPro" id="IPR032190">
    <property type="entry name" value="NPC1_N"/>
</dbReference>
<organism evidence="3 4">
    <name type="scientific">Rotaria magnacalcarata</name>
    <dbReference type="NCBI Taxonomy" id="392030"/>
    <lineage>
        <taxon>Eukaryota</taxon>
        <taxon>Metazoa</taxon>
        <taxon>Spiralia</taxon>
        <taxon>Gnathifera</taxon>
        <taxon>Rotifera</taxon>
        <taxon>Eurotatoria</taxon>
        <taxon>Bdelloidea</taxon>
        <taxon>Philodinida</taxon>
        <taxon>Philodinidae</taxon>
        <taxon>Rotaria</taxon>
    </lineage>
</organism>
<gene>
    <name evidence="3" type="ORF">SMN809_LOCUS75845</name>
</gene>
<keyword evidence="1" id="KW-0732">Signal</keyword>
<evidence type="ECO:0000313" key="3">
    <source>
        <dbReference type="EMBL" id="CAF5202191.1"/>
    </source>
</evidence>
<dbReference type="Proteomes" id="UP000676336">
    <property type="component" value="Unassembled WGS sequence"/>
</dbReference>
<dbReference type="Pfam" id="PF16414">
    <property type="entry name" value="NPC1_N"/>
    <property type="match status" value="1"/>
</dbReference>